<dbReference type="NCBIfam" id="TIGR01200">
    <property type="entry name" value="GLPGLI"/>
    <property type="match status" value="1"/>
</dbReference>
<keyword evidence="1" id="KW-0732">Signal</keyword>
<evidence type="ECO:0000313" key="2">
    <source>
        <dbReference type="EMBL" id="GHE23675.1"/>
    </source>
</evidence>
<keyword evidence="3" id="KW-1185">Reference proteome</keyword>
<organism evidence="2 3">
    <name type="scientific">Sphingobacterium griseoflavum</name>
    <dbReference type="NCBI Taxonomy" id="1474952"/>
    <lineage>
        <taxon>Bacteria</taxon>
        <taxon>Pseudomonadati</taxon>
        <taxon>Bacteroidota</taxon>
        <taxon>Sphingobacteriia</taxon>
        <taxon>Sphingobacteriales</taxon>
        <taxon>Sphingobacteriaceae</taxon>
        <taxon>Sphingobacterium</taxon>
    </lineage>
</organism>
<name>A0ABQ3HTV8_9SPHI</name>
<accession>A0ABQ3HTV8</accession>
<reference evidence="3" key="1">
    <citation type="journal article" date="2019" name="Int. J. Syst. Evol. Microbiol.">
        <title>The Global Catalogue of Microorganisms (GCM) 10K type strain sequencing project: providing services to taxonomists for standard genome sequencing and annotation.</title>
        <authorList>
            <consortium name="The Broad Institute Genomics Platform"/>
            <consortium name="The Broad Institute Genome Sequencing Center for Infectious Disease"/>
            <person name="Wu L."/>
            <person name="Ma J."/>
        </authorList>
    </citation>
    <scope>NUCLEOTIDE SEQUENCE [LARGE SCALE GENOMIC DNA]</scope>
    <source>
        <strain evidence="3">CGMCC 1.12966</strain>
    </source>
</reference>
<gene>
    <name evidence="2" type="ORF">GCM10017764_06430</name>
</gene>
<dbReference type="RefSeq" id="WP_189625177.1">
    <property type="nucleotide sequence ID" value="NZ_BNAF01000002.1"/>
</dbReference>
<proteinExistence type="predicted"/>
<evidence type="ECO:0008006" key="4">
    <source>
        <dbReference type="Google" id="ProtNLM"/>
    </source>
</evidence>
<comment type="caution">
    <text evidence="2">The sequence shown here is derived from an EMBL/GenBank/DDBJ whole genome shotgun (WGS) entry which is preliminary data.</text>
</comment>
<dbReference type="EMBL" id="BNAF01000002">
    <property type="protein sequence ID" value="GHE23675.1"/>
    <property type="molecule type" value="Genomic_DNA"/>
</dbReference>
<feature type="chain" id="PRO_5046105866" description="GLPGLI family protein" evidence="1">
    <location>
        <begin position="21"/>
        <end position="262"/>
    </location>
</feature>
<dbReference type="Proteomes" id="UP000620550">
    <property type="component" value="Unassembled WGS sequence"/>
</dbReference>
<evidence type="ECO:0000256" key="1">
    <source>
        <dbReference type="SAM" id="SignalP"/>
    </source>
</evidence>
<feature type="signal peptide" evidence="1">
    <location>
        <begin position="1"/>
        <end position="20"/>
    </location>
</feature>
<dbReference type="Pfam" id="PF09697">
    <property type="entry name" value="Porph_ging"/>
    <property type="match status" value="1"/>
</dbReference>
<sequence>MKRLIWITASVLFFSGTAFGQHAYFPEAGIIHFEKRVHLKNFMKRRMALSKDDNFDRSYMEQLMSKAPESYVYKSKLSFNANESRYDAVQEELTGIMRNLEWYGFDHNGSYYQDIGKGLFKNKLDYNGGNILLEDSLLNIKWKITNEYRDIAGYTCRRANGVLLDSVFVVAFYTDVIPLSSGPACMHGLPGMILGLVVPEQHYNIYATKVEIGQPQITSDFAKKRDKPMTRAAFQAFMRDRLRVGDWYTEPEFNFLMINMLL</sequence>
<protein>
    <recommendedName>
        <fullName evidence="4">GLPGLI family protein</fullName>
    </recommendedName>
</protein>
<evidence type="ECO:0000313" key="3">
    <source>
        <dbReference type="Proteomes" id="UP000620550"/>
    </source>
</evidence>
<dbReference type="InterPro" id="IPR005901">
    <property type="entry name" value="GLPGLI"/>
</dbReference>